<accession>A0A6F9Y4F8</accession>
<gene>
    <name evidence="1" type="ORF">SN811_08620</name>
</gene>
<organism evidence="1">
    <name type="scientific">Ligilactobacillus agilis</name>
    <dbReference type="NCBI Taxonomy" id="1601"/>
    <lineage>
        <taxon>Bacteria</taxon>
        <taxon>Bacillati</taxon>
        <taxon>Bacillota</taxon>
        <taxon>Bacilli</taxon>
        <taxon>Lactobacillales</taxon>
        <taxon>Lactobacillaceae</taxon>
        <taxon>Ligilactobacillus</taxon>
    </lineage>
</organism>
<comment type="caution">
    <text evidence="1">The sequence shown here is derived from an EMBL/GenBank/DDBJ whole genome shotgun (WGS) entry which is preliminary data.</text>
</comment>
<dbReference type="Proteomes" id="UP000494160">
    <property type="component" value="Unassembled WGS sequence"/>
</dbReference>
<evidence type="ECO:0000313" key="1">
    <source>
        <dbReference type="EMBL" id="GET12362.1"/>
    </source>
</evidence>
<sequence length="122" mass="14290">MRISAIELGNLVKTMQGFTNQNTFILREVPQTILEKKVLPFAQITFLGNEPYDYASNVKQGELSESQVDFYVKDNKSAENLICNFEKALKNTGFEVFFCDIDTNFEYDFQVVHMRVRRYQRI</sequence>
<protein>
    <submittedName>
        <fullName evidence="1">Head-tail adaptor protein</fullName>
    </submittedName>
</protein>
<name>A0A6F9Y4F8_9LACO</name>
<dbReference type="RefSeq" id="WP_172577188.1">
    <property type="nucleotide sequence ID" value="NZ_BLAP01000030.1"/>
</dbReference>
<proteinExistence type="predicted"/>
<reference evidence="1" key="1">
    <citation type="submission" date="2019-10" db="EMBL/GenBank/DDBJ databases">
        <title>Lactobacillus agilis SN811 Whole Genome Sequencing Project.</title>
        <authorList>
            <person name="Suzuki S."/>
            <person name="Endo A."/>
            <person name="Maeno S."/>
            <person name="Shiwa Y."/>
            <person name="Matsutani M."/>
            <person name="Kajikawa A."/>
        </authorList>
    </citation>
    <scope>NUCLEOTIDE SEQUENCE</scope>
    <source>
        <strain evidence="1">SN811</strain>
    </source>
</reference>
<dbReference type="EMBL" id="BLAP01000030">
    <property type="protein sequence ID" value="GET12362.1"/>
    <property type="molecule type" value="Genomic_DNA"/>
</dbReference>
<dbReference type="AlphaFoldDB" id="A0A6F9Y4F8"/>